<reference evidence="12" key="1">
    <citation type="submission" date="2016-11" db="UniProtKB">
        <authorList>
            <consortium name="WormBaseParasite"/>
        </authorList>
    </citation>
    <scope>IDENTIFICATION</scope>
</reference>
<dbReference type="SUPFAM" id="SSF49764">
    <property type="entry name" value="HSP20-like chaperones"/>
    <property type="match status" value="1"/>
</dbReference>
<dbReference type="InterPro" id="IPR036259">
    <property type="entry name" value="MFS_trans_sf"/>
</dbReference>
<dbReference type="InterPro" id="IPR008978">
    <property type="entry name" value="HSP20-like_chaperone"/>
</dbReference>
<dbReference type="InterPro" id="IPR011701">
    <property type="entry name" value="MFS"/>
</dbReference>
<dbReference type="Gene3D" id="1.20.1250.20">
    <property type="entry name" value="MFS general substrate transporter like domains"/>
    <property type="match status" value="1"/>
</dbReference>
<feature type="region of interest" description="Disordered" evidence="7">
    <location>
        <begin position="943"/>
        <end position="1000"/>
    </location>
</feature>
<dbReference type="WBParaSite" id="maker-uti_cns_0014079-snap-gene-0.4-mRNA-1">
    <property type="protein sequence ID" value="maker-uti_cns_0014079-snap-gene-0.4-mRNA-1"/>
    <property type="gene ID" value="maker-uti_cns_0014079-snap-gene-0.4"/>
</dbReference>
<feature type="compositionally biased region" description="Polar residues" evidence="7">
    <location>
        <begin position="813"/>
        <end position="822"/>
    </location>
</feature>
<dbReference type="CDD" id="cd06526">
    <property type="entry name" value="metazoan_ACD"/>
    <property type="match status" value="1"/>
</dbReference>
<feature type="transmembrane region" description="Helical" evidence="8">
    <location>
        <begin position="519"/>
        <end position="539"/>
    </location>
</feature>
<protein>
    <submittedName>
        <fullName evidence="12">MFS domain-containing protein</fullName>
    </submittedName>
</protein>
<dbReference type="GO" id="GO:0097037">
    <property type="term" value="P:heme export"/>
    <property type="evidence" value="ECO:0007669"/>
    <property type="project" value="TreeGrafter"/>
</dbReference>
<evidence type="ECO:0000256" key="3">
    <source>
        <dbReference type="ARBA" id="ARBA00022989"/>
    </source>
</evidence>
<keyword evidence="11" id="KW-1185">Reference proteome</keyword>
<feature type="compositionally biased region" description="Basic and acidic residues" evidence="7">
    <location>
        <begin position="1248"/>
        <end position="1258"/>
    </location>
</feature>
<evidence type="ECO:0000256" key="8">
    <source>
        <dbReference type="SAM" id="Phobius"/>
    </source>
</evidence>
<evidence type="ECO:0000256" key="6">
    <source>
        <dbReference type="RuleBase" id="RU003616"/>
    </source>
</evidence>
<feature type="transmembrane region" description="Helical" evidence="8">
    <location>
        <begin position="126"/>
        <end position="146"/>
    </location>
</feature>
<dbReference type="GO" id="GO:0016020">
    <property type="term" value="C:membrane"/>
    <property type="evidence" value="ECO:0007669"/>
    <property type="project" value="UniProtKB-SubCell"/>
</dbReference>
<dbReference type="InterPro" id="IPR049680">
    <property type="entry name" value="FLVCR1-2_SLC49-like"/>
</dbReference>
<dbReference type="PROSITE" id="PS01031">
    <property type="entry name" value="SHSP"/>
    <property type="match status" value="1"/>
</dbReference>
<dbReference type="PANTHER" id="PTHR10924">
    <property type="entry name" value="MAJOR FACILITATOR SUPERFAMILY PROTEIN-RELATED"/>
    <property type="match status" value="1"/>
</dbReference>
<feature type="transmembrane region" description="Helical" evidence="8">
    <location>
        <begin position="352"/>
        <end position="378"/>
    </location>
</feature>
<dbReference type="PANTHER" id="PTHR10924:SF4">
    <property type="entry name" value="GH15861P"/>
    <property type="match status" value="1"/>
</dbReference>
<feature type="domain" description="Major facilitator superfamily (MFS) profile" evidence="10">
    <location>
        <begin position="83"/>
        <end position="544"/>
    </location>
</feature>
<dbReference type="AlphaFoldDB" id="A0A1I8IMF4"/>
<feature type="transmembrane region" description="Helical" evidence="8">
    <location>
        <begin position="180"/>
        <end position="209"/>
    </location>
</feature>
<feature type="compositionally biased region" description="Polar residues" evidence="7">
    <location>
        <begin position="839"/>
        <end position="852"/>
    </location>
</feature>
<dbReference type="CDD" id="cd17398">
    <property type="entry name" value="MFS_FLVCR_like"/>
    <property type="match status" value="1"/>
</dbReference>
<feature type="compositionally biased region" description="Low complexity" evidence="7">
    <location>
        <begin position="1"/>
        <end position="15"/>
    </location>
</feature>
<feature type="compositionally biased region" description="Acidic residues" evidence="7">
    <location>
        <begin position="40"/>
        <end position="51"/>
    </location>
</feature>
<accession>A0A1I8IMF4</accession>
<dbReference type="Pfam" id="PF07690">
    <property type="entry name" value="MFS_1"/>
    <property type="match status" value="2"/>
</dbReference>
<dbReference type="GO" id="GO:0015232">
    <property type="term" value="F:heme transmembrane transporter activity"/>
    <property type="evidence" value="ECO:0007669"/>
    <property type="project" value="TreeGrafter"/>
</dbReference>
<sequence length="1258" mass="137736">MSSTDEANNSSSRSSNEPHRRDESQLLPLANGGSSGDNLLVDDDDEDDNVDEASSSAVRKSGQNGGGAAAAHLYRRRWLVLLLFSSYSMSSAYQWIHLNIVFDVVLSYYNESLPADSTEANLAIDWLSMIYMLAYVVFILPAAWLLQRFGLRVSAICATSLNFAGALVKCFAAAPDRFWLLFLGQILCAIAQNFILGMPAPLAAAWFGLDELPTATALGVFGNQLGVAVGFVVPPLFVSRGTVEDMGGQLLAMYIGGAAVTGLLLGLVVAMFKEGPPTPPTIARRLDAAVLLNGEQPPVAPASVRASQTFGSLASIARIGGGGVISGGGGGGGGVGSSYTGSLKRLASNPGFVLLTVSYGLNTGTYYALSTLLNPIIVPEMRKADVNATLTTDIEQQVGWAGFTMIAAGILGSVLAGIVLGKTKAFKCTTLAIYVLSCLSTVGFAATLPLASMWLVFAAMFLLGLFMTGYLPVGFEFAAEITYPENEGLSSGILNASAQLMGIICTMVVRMVVDRVSTLAGNIIFCCLLVAGSVMTAVIKSDLRRQRANQALRLLPSCRSLERRLDAQPAIVAELAHHLVQLGAVGQLVDSLQPLVDPLPAGLLLVLRLHQHAVALLSHANLVRLELAHRQLRLEPLAAIPRHHPHLPLLPLHRHVLRREAAKVHSPAPLTRSPRTSVPQQLHQRVILRRQPVVQLAHGCHERQRVRERRVHVARSPSVVAPSRCHCIQHNQPRQRTEPMVSVEFNCANLNHTIDKVAKWMAMSDSQVCLFANDTSVSIPSSLSTNSAGKRGRQVLIDRLKGDAVNRMKSLLRSTASQQNNHNEFKRKSGDRRFAVMDSCNSDSSGATLNRNRNNRHGTEAEHRRKTHSDSRHRRQSQPSNSHSVAMQRRDSGDGSGDFKEDKYLERIIERATQEIRVAIYKLSAENKLPEKCHLKMKLSIKPQRAASEANSPKEQHGRHRGGARGSRDEDEGRHRVLNSGRHRTSERDGGGKSDREKRASSTKDRFILADLLEHDFYGVGVTMDSHAHLLGSTLRHDILLIGPPIGLHGSSGVYSIASMSLWIAPSNVYTPFSHSLPLVAAMSELDDWLTPEYDPLVQLLRHRGPRRPRQWSRTVDLRGFSPKDVSVKREERKVRVVARLENGEDVTEVKRTADDGSKRFKAELSVREFKPDEIRVRQQSDCVLVEAEHKEEAGGQRVHKRLERIYQLPDGTKLDQVVSKLSHDGRLCIEAPFEAPAAREQPQLKDVPMETEKANEQ</sequence>
<evidence type="ECO:0000256" key="4">
    <source>
        <dbReference type="ARBA" id="ARBA00023136"/>
    </source>
</evidence>
<feature type="region of interest" description="Disordered" evidence="7">
    <location>
        <begin position="1233"/>
        <end position="1258"/>
    </location>
</feature>
<dbReference type="Gene3D" id="2.60.40.790">
    <property type="match status" value="1"/>
</dbReference>
<feature type="transmembrane region" description="Helical" evidence="8">
    <location>
        <begin position="493"/>
        <end position="513"/>
    </location>
</feature>
<dbReference type="Pfam" id="PF00011">
    <property type="entry name" value="HSP20"/>
    <property type="match status" value="1"/>
</dbReference>
<feature type="compositionally biased region" description="Basic and acidic residues" evidence="7">
    <location>
        <begin position="984"/>
        <end position="1000"/>
    </location>
</feature>
<proteinExistence type="inferred from homology"/>
<feature type="compositionally biased region" description="Basic and acidic residues" evidence="7">
    <location>
        <begin position="888"/>
        <end position="899"/>
    </location>
</feature>
<evidence type="ECO:0000256" key="5">
    <source>
        <dbReference type="PROSITE-ProRule" id="PRU00285"/>
    </source>
</evidence>
<comment type="subcellular location">
    <subcellularLocation>
        <location evidence="1">Membrane</location>
        <topology evidence="1">Multi-pass membrane protein</topology>
    </subcellularLocation>
</comment>
<dbReference type="PROSITE" id="PS50850">
    <property type="entry name" value="MFS"/>
    <property type="match status" value="1"/>
</dbReference>
<dbReference type="InterPro" id="IPR020846">
    <property type="entry name" value="MFS_dom"/>
</dbReference>
<evidence type="ECO:0000313" key="11">
    <source>
        <dbReference type="Proteomes" id="UP000095280"/>
    </source>
</evidence>
<feature type="domain" description="SHSP" evidence="9">
    <location>
        <begin position="1141"/>
        <end position="1251"/>
    </location>
</feature>
<dbReference type="SUPFAM" id="SSF103473">
    <property type="entry name" value="MFS general substrate transporter"/>
    <property type="match status" value="1"/>
</dbReference>
<dbReference type="Proteomes" id="UP000095280">
    <property type="component" value="Unplaced"/>
</dbReference>
<feature type="region of interest" description="Disordered" evidence="7">
    <location>
        <begin position="813"/>
        <end position="899"/>
    </location>
</feature>
<comment type="similarity">
    <text evidence="5 6">Belongs to the small heat shock protein (HSP20) family.</text>
</comment>
<feature type="compositionally biased region" description="Basic and acidic residues" evidence="7">
    <location>
        <begin position="966"/>
        <end position="975"/>
    </location>
</feature>
<evidence type="ECO:0000313" key="12">
    <source>
        <dbReference type="WBParaSite" id="maker-uti_cns_0014079-snap-gene-0.4-mRNA-1"/>
    </source>
</evidence>
<evidence type="ECO:0000259" key="9">
    <source>
        <dbReference type="PROSITE" id="PS01031"/>
    </source>
</evidence>
<feature type="compositionally biased region" description="Basic and acidic residues" evidence="7">
    <location>
        <begin position="823"/>
        <end position="835"/>
    </location>
</feature>
<keyword evidence="3 8" id="KW-1133">Transmembrane helix</keyword>
<evidence type="ECO:0000256" key="2">
    <source>
        <dbReference type="ARBA" id="ARBA00022692"/>
    </source>
</evidence>
<feature type="transmembrane region" description="Helical" evidence="8">
    <location>
        <begin position="78"/>
        <end position="96"/>
    </location>
</feature>
<feature type="transmembrane region" description="Helical" evidence="8">
    <location>
        <begin position="250"/>
        <end position="272"/>
    </location>
</feature>
<evidence type="ECO:0000256" key="7">
    <source>
        <dbReference type="SAM" id="MobiDB-lite"/>
    </source>
</evidence>
<evidence type="ECO:0000259" key="10">
    <source>
        <dbReference type="PROSITE" id="PS50850"/>
    </source>
</evidence>
<feature type="region of interest" description="Disordered" evidence="7">
    <location>
        <begin position="1"/>
        <end position="66"/>
    </location>
</feature>
<evidence type="ECO:0000256" key="1">
    <source>
        <dbReference type="ARBA" id="ARBA00004141"/>
    </source>
</evidence>
<feature type="transmembrane region" description="Helical" evidence="8">
    <location>
        <begin position="431"/>
        <end position="448"/>
    </location>
</feature>
<feature type="compositionally biased region" description="Basic residues" evidence="7">
    <location>
        <begin position="864"/>
        <end position="876"/>
    </location>
</feature>
<feature type="transmembrane region" description="Helical" evidence="8">
    <location>
        <begin position="454"/>
        <end position="473"/>
    </location>
</feature>
<organism evidence="11 12">
    <name type="scientific">Macrostomum lignano</name>
    <dbReference type="NCBI Taxonomy" id="282301"/>
    <lineage>
        <taxon>Eukaryota</taxon>
        <taxon>Metazoa</taxon>
        <taxon>Spiralia</taxon>
        <taxon>Lophotrochozoa</taxon>
        <taxon>Platyhelminthes</taxon>
        <taxon>Rhabditophora</taxon>
        <taxon>Macrostomorpha</taxon>
        <taxon>Macrostomida</taxon>
        <taxon>Macrostomidae</taxon>
        <taxon>Macrostomum</taxon>
    </lineage>
</organism>
<dbReference type="GO" id="GO:0020037">
    <property type="term" value="F:heme binding"/>
    <property type="evidence" value="ECO:0007669"/>
    <property type="project" value="TreeGrafter"/>
</dbReference>
<keyword evidence="4 8" id="KW-0472">Membrane</keyword>
<name>A0A1I8IMF4_9PLAT</name>
<dbReference type="InterPro" id="IPR002068">
    <property type="entry name" value="A-crystallin/Hsp20_dom"/>
</dbReference>
<feature type="transmembrane region" description="Helical" evidence="8">
    <location>
        <begin position="216"/>
        <end position="238"/>
    </location>
</feature>
<keyword evidence="2 8" id="KW-0812">Transmembrane</keyword>
<feature type="transmembrane region" description="Helical" evidence="8">
    <location>
        <begin position="398"/>
        <end position="419"/>
    </location>
</feature>